<dbReference type="AlphaFoldDB" id="M0NNX5"/>
<dbReference type="Pfam" id="PF13492">
    <property type="entry name" value="GAF_3"/>
    <property type="match status" value="1"/>
</dbReference>
<evidence type="ECO:0000256" key="6">
    <source>
        <dbReference type="ARBA" id="ARBA00023012"/>
    </source>
</evidence>
<comment type="catalytic activity">
    <reaction evidence="1">
        <text>ATP + protein L-histidine = ADP + protein N-phospho-L-histidine.</text>
        <dbReference type="EC" id="2.7.13.3"/>
    </reaction>
</comment>
<dbReference type="SMART" id="SM00387">
    <property type="entry name" value="HATPase_c"/>
    <property type="match status" value="1"/>
</dbReference>
<dbReference type="SUPFAM" id="SSF55874">
    <property type="entry name" value="ATPase domain of HSP90 chaperone/DNA topoisomerase II/histidine kinase"/>
    <property type="match status" value="1"/>
</dbReference>
<gene>
    <name evidence="9" type="ORF">C468_15986</name>
</gene>
<name>M0NNX5_9EURY</name>
<dbReference type="Pfam" id="PF00512">
    <property type="entry name" value="HisKA"/>
    <property type="match status" value="1"/>
</dbReference>
<dbReference type="EMBL" id="AOJH01000097">
    <property type="protein sequence ID" value="EMA58350.1"/>
    <property type="molecule type" value="Genomic_DNA"/>
</dbReference>
<dbReference type="SUPFAM" id="SSF47384">
    <property type="entry name" value="Homodimeric domain of signal transducing histidine kinase"/>
    <property type="match status" value="1"/>
</dbReference>
<evidence type="ECO:0000256" key="2">
    <source>
        <dbReference type="ARBA" id="ARBA00012438"/>
    </source>
</evidence>
<comment type="caution">
    <text evidence="9">The sequence shown here is derived from an EMBL/GenBank/DDBJ whole genome shotgun (WGS) entry which is preliminary data.</text>
</comment>
<dbReference type="PRINTS" id="PR00344">
    <property type="entry name" value="BCTRLSENSOR"/>
</dbReference>
<evidence type="ECO:0000313" key="9">
    <source>
        <dbReference type="EMBL" id="EMA58350.1"/>
    </source>
</evidence>
<evidence type="ECO:0000256" key="1">
    <source>
        <dbReference type="ARBA" id="ARBA00000085"/>
    </source>
</evidence>
<dbReference type="RefSeq" id="WP_008849852.1">
    <property type="nucleotide sequence ID" value="NZ_AOJH01000097.1"/>
</dbReference>
<dbReference type="Pfam" id="PF02518">
    <property type="entry name" value="HATPase_c"/>
    <property type="match status" value="1"/>
</dbReference>
<reference evidence="9 10" key="1">
    <citation type="journal article" date="2014" name="PLoS Genet.">
        <title>Phylogenetically driven sequencing of extremely halophilic archaea reveals strategies for static and dynamic osmo-response.</title>
        <authorList>
            <person name="Becker E.A."/>
            <person name="Seitzer P.M."/>
            <person name="Tritt A."/>
            <person name="Larsen D."/>
            <person name="Krusor M."/>
            <person name="Yao A.I."/>
            <person name="Wu D."/>
            <person name="Madern D."/>
            <person name="Eisen J.A."/>
            <person name="Darling A.E."/>
            <person name="Facciotti M.T."/>
        </authorList>
    </citation>
    <scope>NUCLEOTIDE SEQUENCE [LARGE SCALE GENOMIC DNA]</scope>
    <source>
        <strain evidence="9 10">JCM 14978</strain>
    </source>
</reference>
<protein>
    <recommendedName>
        <fullName evidence="2">histidine kinase</fullName>
        <ecNumber evidence="2">2.7.13.3</ecNumber>
    </recommendedName>
</protein>
<sequence>MNRRSAVTYVGDDPDVRARVSRAVDAAWGGSLTPNVRAIATDALVGTAEDADLRSLGDACGIVTTTEEAARAAVADRLAATPKSVPVIVVLKAATTDAFRTALRAGAADVVIGPSSEEPVSDPEADPLVERLLNAVEAERVRFGPDDAARLREVLLDSGSTLMSTRSDEVDTKIRWTIENVGEHAELDRIVCYLRHAETFEPTYSWCPDGCDTAPQPLEGFPDAERLSTFENVVCPSVPTASTEASQEENDGTHEGTGDRPATVHVPLVADWDLVGVMAFETDARRVWTDEEVDLYRTFADLIAYTIGRNDRRLELRRQTEQLEQFSAVVSHDLRNPLNVLSGYMELVESEVSRSTYEPMDRAVTRMESLIDNLLMLAKRGEAIGETEPTSVAGIAEKAWQTVRAPDATLTIADDIGRVHADSTRLRQAFENLFRNAVDHGGPGVTIEVGSRTGEGGDGVYIADDGPGVPPEVRESLFDPGFSTADSSGIGLAIVARIVDAHGWEIDVQNDDGAVFEVSFEAERITKPA</sequence>
<keyword evidence="6" id="KW-0902">Two-component regulatory system</keyword>
<organism evidence="9 10">
    <name type="scientific">Halorubrum kocurii JCM 14978</name>
    <dbReference type="NCBI Taxonomy" id="1230456"/>
    <lineage>
        <taxon>Archaea</taxon>
        <taxon>Methanobacteriati</taxon>
        <taxon>Methanobacteriota</taxon>
        <taxon>Stenosarchaea group</taxon>
        <taxon>Halobacteria</taxon>
        <taxon>Halobacteriales</taxon>
        <taxon>Haloferacaceae</taxon>
        <taxon>Halorubrum</taxon>
    </lineage>
</organism>
<dbReference type="OrthoDB" id="8127at2157"/>
<dbReference type="GO" id="GO:0000155">
    <property type="term" value="F:phosphorelay sensor kinase activity"/>
    <property type="evidence" value="ECO:0007669"/>
    <property type="project" value="InterPro"/>
</dbReference>
<dbReference type="CDD" id="cd00082">
    <property type="entry name" value="HisKA"/>
    <property type="match status" value="1"/>
</dbReference>
<accession>M0NNX5</accession>
<dbReference type="PATRIC" id="fig|1230456.3.peg.3186"/>
<dbReference type="InterPro" id="IPR050736">
    <property type="entry name" value="Sensor_HK_Regulatory"/>
</dbReference>
<dbReference type="Proteomes" id="UP000011546">
    <property type="component" value="Unassembled WGS sequence"/>
</dbReference>
<keyword evidence="3" id="KW-0597">Phosphoprotein</keyword>
<dbReference type="InterPro" id="IPR029016">
    <property type="entry name" value="GAF-like_dom_sf"/>
</dbReference>
<keyword evidence="10" id="KW-1185">Reference proteome</keyword>
<dbReference type="EC" id="2.7.13.3" evidence="2"/>
<dbReference type="InterPro" id="IPR036890">
    <property type="entry name" value="HATPase_C_sf"/>
</dbReference>
<keyword evidence="4" id="KW-0808">Transferase</keyword>
<dbReference type="PANTHER" id="PTHR43711:SF1">
    <property type="entry name" value="HISTIDINE KINASE 1"/>
    <property type="match status" value="1"/>
</dbReference>
<evidence type="ECO:0000256" key="4">
    <source>
        <dbReference type="ARBA" id="ARBA00022679"/>
    </source>
</evidence>
<dbReference type="PROSITE" id="PS50109">
    <property type="entry name" value="HIS_KIN"/>
    <property type="match status" value="1"/>
</dbReference>
<dbReference type="Gene3D" id="3.30.565.10">
    <property type="entry name" value="Histidine kinase-like ATPase, C-terminal domain"/>
    <property type="match status" value="1"/>
</dbReference>
<dbReference type="STRING" id="1230456.C468_15986"/>
<proteinExistence type="predicted"/>
<evidence type="ECO:0000313" key="10">
    <source>
        <dbReference type="Proteomes" id="UP000011546"/>
    </source>
</evidence>
<dbReference type="SUPFAM" id="SSF55781">
    <property type="entry name" value="GAF domain-like"/>
    <property type="match status" value="1"/>
</dbReference>
<dbReference type="Gene3D" id="1.10.287.130">
    <property type="match status" value="1"/>
</dbReference>
<dbReference type="Gene3D" id="3.30.450.40">
    <property type="match status" value="1"/>
</dbReference>
<feature type="domain" description="Histidine kinase" evidence="8">
    <location>
        <begin position="329"/>
        <end position="524"/>
    </location>
</feature>
<evidence type="ECO:0000256" key="3">
    <source>
        <dbReference type="ARBA" id="ARBA00022553"/>
    </source>
</evidence>
<dbReference type="InterPro" id="IPR004358">
    <property type="entry name" value="Sig_transdc_His_kin-like_C"/>
</dbReference>
<dbReference type="InterPro" id="IPR003661">
    <property type="entry name" value="HisK_dim/P_dom"/>
</dbReference>
<evidence type="ECO:0000259" key="8">
    <source>
        <dbReference type="PROSITE" id="PS50109"/>
    </source>
</evidence>
<evidence type="ECO:0000256" key="5">
    <source>
        <dbReference type="ARBA" id="ARBA00022777"/>
    </source>
</evidence>
<dbReference type="InterPro" id="IPR003594">
    <property type="entry name" value="HATPase_dom"/>
</dbReference>
<feature type="region of interest" description="Disordered" evidence="7">
    <location>
        <begin position="238"/>
        <end position="262"/>
    </location>
</feature>
<evidence type="ECO:0000256" key="7">
    <source>
        <dbReference type="SAM" id="MobiDB-lite"/>
    </source>
</evidence>
<dbReference type="PANTHER" id="PTHR43711">
    <property type="entry name" value="TWO-COMPONENT HISTIDINE KINASE"/>
    <property type="match status" value="1"/>
</dbReference>
<dbReference type="SMART" id="SM00388">
    <property type="entry name" value="HisKA"/>
    <property type="match status" value="1"/>
</dbReference>
<keyword evidence="5 9" id="KW-0418">Kinase</keyword>
<dbReference type="InterPro" id="IPR036097">
    <property type="entry name" value="HisK_dim/P_sf"/>
</dbReference>
<dbReference type="InterPro" id="IPR003018">
    <property type="entry name" value="GAF"/>
</dbReference>
<dbReference type="InterPro" id="IPR005467">
    <property type="entry name" value="His_kinase_dom"/>
</dbReference>